<evidence type="ECO:0000256" key="1">
    <source>
        <dbReference type="ARBA" id="ARBA00005709"/>
    </source>
</evidence>
<evidence type="ECO:0000259" key="5">
    <source>
        <dbReference type="Pfam" id="PF00669"/>
    </source>
</evidence>
<dbReference type="GO" id="GO:0009288">
    <property type="term" value="C:bacterial-type flagellum"/>
    <property type="evidence" value="ECO:0007669"/>
    <property type="project" value="UniProtKB-SubCell"/>
</dbReference>
<dbReference type="Proteomes" id="UP000249700">
    <property type="component" value="Unassembled WGS sequence"/>
</dbReference>
<accession>A0A328Y176</accession>
<dbReference type="GO" id="GO:0005576">
    <property type="term" value="C:extracellular region"/>
    <property type="evidence" value="ECO:0007669"/>
    <property type="project" value="UniProtKB-SubCell"/>
</dbReference>
<evidence type="ECO:0000259" key="6">
    <source>
        <dbReference type="Pfam" id="PF00700"/>
    </source>
</evidence>
<comment type="caution">
    <text evidence="7">The sequence shown here is derived from an EMBL/GenBank/DDBJ whole genome shotgun (WGS) entry which is preliminary data.</text>
</comment>
<gene>
    <name evidence="7" type="ORF">BCL93_101416</name>
</gene>
<keyword evidence="7" id="KW-0969">Cilium</keyword>
<dbReference type="GO" id="GO:0005198">
    <property type="term" value="F:structural molecule activity"/>
    <property type="evidence" value="ECO:0007669"/>
    <property type="project" value="UniProtKB-UniRule"/>
</dbReference>
<keyword evidence="7" id="KW-0966">Cell projection</keyword>
<dbReference type="Pfam" id="PF00669">
    <property type="entry name" value="Flagellin_N"/>
    <property type="match status" value="1"/>
</dbReference>
<dbReference type="InterPro" id="IPR001492">
    <property type="entry name" value="Flagellin"/>
</dbReference>
<evidence type="ECO:0000313" key="8">
    <source>
        <dbReference type="Proteomes" id="UP000249700"/>
    </source>
</evidence>
<name>A0A328Y176_9GAMM</name>
<sequence length="460" mass="49793">MVSIRTNLMALTGQQHQAQSQSNLSTALERLSSGLRINGAKDDAAGQGIANRMQSNINAHSTIARGMNDGISLMQTAEGGLNSINEMLQRGRELAVKAATSTLSDSDRLAIQNELIQIREQIDYTSKNTEAFDKTPLAPLPPETPADQLGNVQSIRNIDPKLGERQASGEVPLGFVPTDVQKFEIETWDIGNNDDIQVFTRSGKHLVGTPLGAGSTWETRYIDTETELENKLFTPENGFPDDASYDDSDLFDGSEFFNITTPREMSHNGMKFTYSGDGNASDSNSYETLAIENVTEPLFVVVTGGGEFVIEEFKWEDSPPLEPIPTSEPVDVVTSASFGDSAKKVTIEPSPSDSETLGIASIDLSQQESASDALALFDQAIQTVDGYRSQYGALTNRFEGAIENHRQQEITTSAAQSRIQDADYAVEVANMTKAQILQQAGTSVLAQANQIPQSVLSLLG</sequence>
<evidence type="ECO:0000256" key="4">
    <source>
        <dbReference type="RuleBase" id="RU362073"/>
    </source>
</evidence>
<dbReference type="SUPFAM" id="SSF64518">
    <property type="entry name" value="Phase 1 flagellin"/>
    <property type="match status" value="1"/>
</dbReference>
<dbReference type="Pfam" id="PF00700">
    <property type="entry name" value="Flagellin_C"/>
    <property type="match status" value="1"/>
</dbReference>
<evidence type="ECO:0000256" key="2">
    <source>
        <dbReference type="ARBA" id="ARBA00022525"/>
    </source>
</evidence>
<dbReference type="InterPro" id="IPR046358">
    <property type="entry name" value="Flagellin_C"/>
</dbReference>
<comment type="similarity">
    <text evidence="1 4">Belongs to the bacterial flagellin family.</text>
</comment>
<feature type="domain" description="Flagellin C-terminal" evidence="6">
    <location>
        <begin position="375"/>
        <end position="459"/>
    </location>
</feature>
<evidence type="ECO:0000313" key="7">
    <source>
        <dbReference type="EMBL" id="RAR64594.1"/>
    </source>
</evidence>
<comment type="subcellular location">
    <subcellularLocation>
        <location evidence="4">Secreted</location>
    </subcellularLocation>
    <subcellularLocation>
        <location evidence="4">Bacterial flagellum</location>
    </subcellularLocation>
</comment>
<protein>
    <recommendedName>
        <fullName evidence="4">Flagellin</fullName>
    </recommendedName>
</protein>
<keyword evidence="3 4" id="KW-0975">Bacterial flagellum</keyword>
<dbReference type="PANTHER" id="PTHR42792:SF2">
    <property type="entry name" value="FLAGELLIN"/>
    <property type="match status" value="1"/>
</dbReference>
<evidence type="ECO:0000256" key="3">
    <source>
        <dbReference type="ARBA" id="ARBA00023143"/>
    </source>
</evidence>
<dbReference type="EMBL" id="QLSX01000001">
    <property type="protein sequence ID" value="RAR64594.1"/>
    <property type="molecule type" value="Genomic_DNA"/>
</dbReference>
<dbReference type="Gene3D" id="1.20.1330.10">
    <property type="entry name" value="f41 fragment of flagellin, N-terminal domain"/>
    <property type="match status" value="2"/>
</dbReference>
<organism evidence="7 8">
    <name type="scientific">Onishia taeanensis</name>
    <dbReference type="NCBI Taxonomy" id="284577"/>
    <lineage>
        <taxon>Bacteria</taxon>
        <taxon>Pseudomonadati</taxon>
        <taxon>Pseudomonadota</taxon>
        <taxon>Gammaproteobacteria</taxon>
        <taxon>Oceanospirillales</taxon>
        <taxon>Halomonadaceae</taxon>
        <taxon>Onishia</taxon>
    </lineage>
</organism>
<dbReference type="PRINTS" id="PR00207">
    <property type="entry name" value="FLAGELLIN"/>
</dbReference>
<dbReference type="PANTHER" id="PTHR42792">
    <property type="entry name" value="FLAGELLIN"/>
    <property type="match status" value="1"/>
</dbReference>
<dbReference type="AlphaFoldDB" id="A0A328Y176"/>
<keyword evidence="7" id="KW-0282">Flagellum</keyword>
<proteinExistence type="inferred from homology"/>
<comment type="function">
    <text evidence="4">Flagellin is the subunit protein which polymerizes to form the filaments of bacterial flagella.</text>
</comment>
<dbReference type="OrthoDB" id="9796789at2"/>
<keyword evidence="2 4" id="KW-0964">Secreted</keyword>
<dbReference type="RefSeq" id="WP_112053442.1">
    <property type="nucleotide sequence ID" value="NZ_QLSX01000001.1"/>
</dbReference>
<feature type="domain" description="Flagellin N-terminal" evidence="5">
    <location>
        <begin position="4"/>
        <end position="129"/>
    </location>
</feature>
<dbReference type="InterPro" id="IPR001029">
    <property type="entry name" value="Flagellin_N"/>
</dbReference>
<reference evidence="7 8" key="1">
    <citation type="submission" date="2018-06" db="EMBL/GenBank/DDBJ databases">
        <title>Comparative analysis of microorganisms from saline springs in Andes Mountain Range, Colombia.</title>
        <authorList>
            <person name="Rubin E."/>
        </authorList>
    </citation>
    <scope>NUCLEOTIDE SEQUENCE [LARGE SCALE GENOMIC DNA]</scope>
    <source>
        <strain evidence="7 8">USBA-857</strain>
    </source>
</reference>